<accession>A0A8H3G2L6</accession>
<feature type="compositionally biased region" description="Basic and acidic residues" evidence="1">
    <location>
        <begin position="1"/>
        <end position="22"/>
    </location>
</feature>
<organism evidence="2 3">
    <name type="scientific">Heterodermia speciosa</name>
    <dbReference type="NCBI Taxonomy" id="116794"/>
    <lineage>
        <taxon>Eukaryota</taxon>
        <taxon>Fungi</taxon>
        <taxon>Dikarya</taxon>
        <taxon>Ascomycota</taxon>
        <taxon>Pezizomycotina</taxon>
        <taxon>Lecanoromycetes</taxon>
        <taxon>OSLEUM clade</taxon>
        <taxon>Lecanoromycetidae</taxon>
        <taxon>Caliciales</taxon>
        <taxon>Physciaceae</taxon>
        <taxon>Heterodermia</taxon>
    </lineage>
</organism>
<feature type="compositionally biased region" description="Polar residues" evidence="1">
    <location>
        <begin position="176"/>
        <end position="189"/>
    </location>
</feature>
<evidence type="ECO:0000313" key="3">
    <source>
        <dbReference type="Proteomes" id="UP000664521"/>
    </source>
</evidence>
<proteinExistence type="predicted"/>
<evidence type="ECO:0000256" key="1">
    <source>
        <dbReference type="SAM" id="MobiDB-lite"/>
    </source>
</evidence>
<comment type="caution">
    <text evidence="2">The sequence shown here is derived from an EMBL/GenBank/DDBJ whole genome shotgun (WGS) entry which is preliminary data.</text>
</comment>
<dbReference type="Proteomes" id="UP000664521">
    <property type="component" value="Unassembled WGS sequence"/>
</dbReference>
<feature type="region of interest" description="Disordered" evidence="1">
    <location>
        <begin position="1"/>
        <end position="53"/>
    </location>
</feature>
<feature type="region of interest" description="Disordered" evidence="1">
    <location>
        <begin position="169"/>
        <end position="189"/>
    </location>
</feature>
<keyword evidence="3" id="KW-1185">Reference proteome</keyword>
<dbReference type="OrthoDB" id="10577080at2759"/>
<evidence type="ECO:0000313" key="2">
    <source>
        <dbReference type="EMBL" id="CAF9934620.1"/>
    </source>
</evidence>
<dbReference type="EMBL" id="CAJPDS010000076">
    <property type="protein sequence ID" value="CAF9934620.1"/>
    <property type="molecule type" value="Genomic_DNA"/>
</dbReference>
<name>A0A8H3G2L6_9LECA</name>
<feature type="compositionally biased region" description="Polar residues" evidence="1">
    <location>
        <begin position="39"/>
        <end position="53"/>
    </location>
</feature>
<dbReference type="AlphaFoldDB" id="A0A8H3G2L6"/>
<reference evidence="2" key="1">
    <citation type="submission" date="2021-03" db="EMBL/GenBank/DDBJ databases">
        <authorList>
            <person name="Tagirdzhanova G."/>
        </authorList>
    </citation>
    <scope>NUCLEOTIDE SEQUENCE</scope>
</reference>
<sequence length="189" mass="20788">MEEHTYADALRKRPETARRDLLEGTENSSTLVSDVKSPNPDTSSYAVVQSQTGGNDKASVTMKTILAGNAIEAASKDPIPPSSPRQRAFLPEDLYYLHQILELYRLSMKTIQAWLAWEGCGSPGNTAQPTSRLLELAQRARWRGAVPSARELWALEVALDCAKVLQRVEEGEGESKNGQQTLRTSGFSV</sequence>
<gene>
    <name evidence="2" type="ORF">HETSPECPRED_009291</name>
</gene>
<protein>
    <submittedName>
        <fullName evidence="2">Uncharacterized protein</fullName>
    </submittedName>
</protein>